<evidence type="ECO:0000313" key="3">
    <source>
        <dbReference type="Proteomes" id="UP001307889"/>
    </source>
</evidence>
<name>A0ABN7AXH3_9HEMI</name>
<reference evidence="2 3" key="1">
    <citation type="submission" date="2023-09" db="EMBL/GenBank/DDBJ databases">
        <title>Nesidiocoris tenuis whole genome shotgun sequence.</title>
        <authorList>
            <person name="Shibata T."/>
            <person name="Shimoda M."/>
            <person name="Kobayashi T."/>
            <person name="Uehara T."/>
        </authorList>
    </citation>
    <scope>NUCLEOTIDE SEQUENCE [LARGE SCALE GENOMIC DNA]</scope>
    <source>
        <strain evidence="2 3">Japan</strain>
    </source>
</reference>
<protein>
    <submittedName>
        <fullName evidence="2">Uncharacterized protein</fullName>
    </submittedName>
</protein>
<accession>A0ABN7AXH3</accession>
<feature type="compositionally biased region" description="Basic and acidic residues" evidence="1">
    <location>
        <begin position="49"/>
        <end position="70"/>
    </location>
</feature>
<gene>
    <name evidence="2" type="ORF">NTJ_09536</name>
</gene>
<proteinExistence type="predicted"/>
<keyword evidence="3" id="KW-1185">Reference proteome</keyword>
<feature type="region of interest" description="Disordered" evidence="1">
    <location>
        <begin position="1"/>
        <end position="130"/>
    </location>
</feature>
<feature type="compositionally biased region" description="Acidic residues" evidence="1">
    <location>
        <begin position="105"/>
        <end position="115"/>
    </location>
</feature>
<dbReference type="EMBL" id="AP028915">
    <property type="protein sequence ID" value="BES96723.1"/>
    <property type="molecule type" value="Genomic_DNA"/>
</dbReference>
<sequence>MDRCQEGGGLGVIAVGNRIDHEEGGGRRRQRAVGGGSRGRSVMNSAGSRDGERPRSAWDEEGNAIERDVEAALGSPLNLADESADVRRSIPDEVDAELSAVVSETTDEVGGDDQGEPPPPPSPGERNSTG</sequence>
<evidence type="ECO:0000256" key="1">
    <source>
        <dbReference type="SAM" id="MobiDB-lite"/>
    </source>
</evidence>
<evidence type="ECO:0000313" key="2">
    <source>
        <dbReference type="EMBL" id="BES96723.1"/>
    </source>
</evidence>
<dbReference type="Proteomes" id="UP001307889">
    <property type="component" value="Chromosome 7"/>
</dbReference>
<feature type="compositionally biased region" description="Gly residues" evidence="1">
    <location>
        <begin position="1"/>
        <end position="11"/>
    </location>
</feature>
<organism evidence="2 3">
    <name type="scientific">Nesidiocoris tenuis</name>
    <dbReference type="NCBI Taxonomy" id="355587"/>
    <lineage>
        <taxon>Eukaryota</taxon>
        <taxon>Metazoa</taxon>
        <taxon>Ecdysozoa</taxon>
        <taxon>Arthropoda</taxon>
        <taxon>Hexapoda</taxon>
        <taxon>Insecta</taxon>
        <taxon>Pterygota</taxon>
        <taxon>Neoptera</taxon>
        <taxon>Paraneoptera</taxon>
        <taxon>Hemiptera</taxon>
        <taxon>Heteroptera</taxon>
        <taxon>Panheteroptera</taxon>
        <taxon>Cimicomorpha</taxon>
        <taxon>Miridae</taxon>
        <taxon>Dicyphina</taxon>
        <taxon>Nesidiocoris</taxon>
    </lineage>
</organism>